<keyword evidence="2" id="KW-1185">Reference proteome</keyword>
<dbReference type="AlphaFoldDB" id="A0A225SP46"/>
<dbReference type="RefSeq" id="WP_088756712.1">
    <property type="nucleotide sequence ID" value="NZ_NJGV01000022.1"/>
</dbReference>
<dbReference type="Proteomes" id="UP000214747">
    <property type="component" value="Unassembled WGS sequence"/>
</dbReference>
<comment type="caution">
    <text evidence="1">The sequence shown here is derived from an EMBL/GenBank/DDBJ whole genome shotgun (WGS) entry which is preliminary data.</text>
</comment>
<evidence type="ECO:0000313" key="1">
    <source>
        <dbReference type="EMBL" id="OWY32881.1"/>
    </source>
</evidence>
<evidence type="ECO:0000313" key="2">
    <source>
        <dbReference type="Proteomes" id="UP000214747"/>
    </source>
</evidence>
<name>A0A225SP46_9BURK</name>
<organism evidence="1 2">
    <name type="scientific">Herbaspirillum aquaticum</name>
    <dbReference type="NCBI Taxonomy" id="568783"/>
    <lineage>
        <taxon>Bacteria</taxon>
        <taxon>Pseudomonadati</taxon>
        <taxon>Pseudomonadota</taxon>
        <taxon>Betaproteobacteria</taxon>
        <taxon>Burkholderiales</taxon>
        <taxon>Oxalobacteraceae</taxon>
        <taxon>Herbaspirillum</taxon>
    </lineage>
</organism>
<accession>A0A225SP46</accession>
<sequence length="57" mass="6065">MVDKSKIGEVIVIAQHRSKTAPAPMSLSGPAGKRVVVSAAKRVMKTHSEVIKALAKR</sequence>
<dbReference type="EMBL" id="NJGV01000022">
    <property type="protein sequence ID" value="OWY32881.1"/>
    <property type="molecule type" value="Genomic_DNA"/>
</dbReference>
<proteinExistence type="predicted"/>
<protein>
    <submittedName>
        <fullName evidence="1">Uncharacterized protein</fullName>
    </submittedName>
</protein>
<gene>
    <name evidence="1" type="ORF">CEJ45_19490</name>
</gene>
<reference evidence="1 2" key="1">
    <citation type="journal article" date="2010" name="Int. J. Syst. Evol. Microbiol.">
        <title>Reclassification of Herbaspirillum putei as a later heterotypic synonym of Herbaspirillum huttiense, with the description of H. huttiense subsp. huttiense subsp. nov. and H. huttiense subsp. putei subsp. nov., comb. nov., and description of Herbaspirillum aquaticum sp. nov.</title>
        <authorList>
            <person name="Dobritsa A.P."/>
            <person name="Reddy M.C."/>
            <person name="Samadpour M."/>
        </authorList>
    </citation>
    <scope>NUCLEOTIDE SEQUENCE [LARGE SCALE GENOMIC DNA]</scope>
    <source>
        <strain evidence="1 2">IEH 4430</strain>
    </source>
</reference>